<dbReference type="Proteomes" id="UP000598820">
    <property type="component" value="Unassembled WGS sequence"/>
</dbReference>
<keyword evidence="1" id="KW-0732">Signal</keyword>
<organism evidence="2 3">
    <name type="scientific">Spirosoma profusum</name>
    <dbReference type="NCBI Taxonomy" id="2771354"/>
    <lineage>
        <taxon>Bacteria</taxon>
        <taxon>Pseudomonadati</taxon>
        <taxon>Bacteroidota</taxon>
        <taxon>Cytophagia</taxon>
        <taxon>Cytophagales</taxon>
        <taxon>Cytophagaceae</taxon>
        <taxon>Spirosoma</taxon>
    </lineage>
</organism>
<keyword evidence="3" id="KW-1185">Reference proteome</keyword>
<feature type="chain" id="PRO_5038116420" evidence="1">
    <location>
        <begin position="23"/>
        <end position="865"/>
    </location>
</feature>
<evidence type="ECO:0000256" key="1">
    <source>
        <dbReference type="SAM" id="SignalP"/>
    </source>
</evidence>
<feature type="signal peptide" evidence="1">
    <location>
        <begin position="1"/>
        <end position="22"/>
    </location>
</feature>
<sequence>MKHILLAAFTLFFSLIFQPALRAQQRITATGNTAKPWTYWWWMGSAVTEADITHQLEQFAKAGLGGVHIIPIYGVKGFENQFITFLSKRWQDVLAHTVREGKRLGVGVDLTTGTGWPFGGPNVSNEIAAKAWKNENGTLVTVLTKQQVKRPAPGGQGLVVDYFNKPAVEQYLRRFDSTLLRMPERPRAVYNDSYEVYGANWTANFLTEFKSRRGYDLNSQIALLTDTTQRSESILVHQDYHQTLAELLNDGFAKTWGGWAKKAGYLSRNQAHGSPGNLIDLYAQADIPETESFGSSRFPIPGLRVDANYEVDRFGTPNPLAMKFASSAAHLLGKPLVSSESTTWLANHFQVSLSQIKPQIDELFAAGINHIFYHGTPYSPPSETWPRVDSPGWLFYASTNYGPSSHFWPHLPLLNQYIERCQTRLQASKPDNDVLVYFPIHDLWATPAKSAGGIHQLEVHHVERWLLPQPFGRLCEQLSQRGYSYDYVSDELLNKLTISKQTIQSPGGATYQVILVPRTTYIPETTLRRLEQLARQGARIVFDQQLPEQASGFYNHESRSRSVVQIGQALRQLKNVTVSTDVFTTLPQLGVRVESWAAEGLSLLRKRNGDSTIYFITNLDNRFRQNWIQLSAKGRISCYDPLTGKQEWLPVRKGRNGQPETFLSVEPGQAFFVTVGPEIASSVQNSSQQPAIRSVGTSVPLKNPWQVDFLQGRPSLALTTTVANLSSWTTFSDSAGYFSGKARYRTTFDLPDGPKPAAYQLNLGDVREVADVRVNGQPVGTAWCLPFRVTIPANLLKPTGNQLEIDVTNLSANYMRLYDRQNPGWKKFYDINIVDIRYRPFNAASWDAVPSGLLGPVMLTPVSSL</sequence>
<evidence type="ECO:0000313" key="3">
    <source>
        <dbReference type="Proteomes" id="UP000598820"/>
    </source>
</evidence>
<dbReference type="EMBL" id="JACWZY010000002">
    <property type="protein sequence ID" value="MBD2699896.1"/>
    <property type="molecule type" value="Genomic_DNA"/>
</dbReference>
<dbReference type="AlphaFoldDB" id="A0A927AQ96"/>
<dbReference type="RefSeq" id="WP_190885731.1">
    <property type="nucleotide sequence ID" value="NZ_JACWZY010000002.1"/>
</dbReference>
<proteinExistence type="predicted"/>
<dbReference type="GO" id="GO:0016787">
    <property type="term" value="F:hydrolase activity"/>
    <property type="evidence" value="ECO:0007669"/>
    <property type="project" value="UniProtKB-KW"/>
</dbReference>
<gene>
    <name evidence="2" type="ORF">IC229_04570</name>
</gene>
<dbReference type="InterPro" id="IPR008979">
    <property type="entry name" value="Galactose-bd-like_sf"/>
</dbReference>
<keyword evidence="2" id="KW-0378">Hydrolase</keyword>
<dbReference type="NCBIfam" id="NF045579">
    <property type="entry name" value="rhamnoside_JR"/>
    <property type="match status" value="1"/>
</dbReference>
<name>A0A927AQ96_9BACT</name>
<evidence type="ECO:0000313" key="2">
    <source>
        <dbReference type="EMBL" id="MBD2699896.1"/>
    </source>
</evidence>
<dbReference type="InterPro" id="IPR053161">
    <property type="entry name" value="Ulvan_degrading_GH"/>
</dbReference>
<dbReference type="PANTHER" id="PTHR36848">
    <property type="entry name" value="DNA-BINDING PROTEIN (PUTATIVE SECRETED PROTEIN)-RELATED"/>
    <property type="match status" value="1"/>
</dbReference>
<reference evidence="2" key="1">
    <citation type="submission" date="2020-09" db="EMBL/GenBank/DDBJ databases">
        <authorList>
            <person name="Kim M.K."/>
        </authorList>
    </citation>
    <scope>NUCLEOTIDE SEQUENCE</scope>
    <source>
        <strain evidence="2">BT702</strain>
    </source>
</reference>
<dbReference type="SUPFAM" id="SSF49785">
    <property type="entry name" value="Galactose-binding domain-like"/>
    <property type="match status" value="1"/>
</dbReference>
<accession>A0A927AQ96</accession>
<dbReference type="PANTHER" id="PTHR36848:SF2">
    <property type="entry name" value="SECRETED PROTEIN"/>
    <property type="match status" value="1"/>
</dbReference>
<comment type="caution">
    <text evidence="2">The sequence shown here is derived from an EMBL/GenBank/DDBJ whole genome shotgun (WGS) entry which is preliminary data.</text>
</comment>
<dbReference type="Gene3D" id="2.60.120.260">
    <property type="entry name" value="Galactose-binding domain-like"/>
    <property type="match status" value="1"/>
</dbReference>
<dbReference type="Pfam" id="PF17132">
    <property type="entry name" value="Glyco_hydro_106"/>
    <property type="match status" value="3"/>
</dbReference>
<protein>
    <submittedName>
        <fullName evidence="2">Glycoside hydrolase</fullName>
    </submittedName>
</protein>